<evidence type="ECO:0000256" key="6">
    <source>
        <dbReference type="ARBA" id="ARBA00023136"/>
    </source>
</evidence>
<evidence type="ECO:0000256" key="5">
    <source>
        <dbReference type="ARBA" id="ARBA00023040"/>
    </source>
</evidence>
<evidence type="ECO:0000256" key="8">
    <source>
        <dbReference type="ARBA" id="ARBA00023224"/>
    </source>
</evidence>
<keyword evidence="4 9" id="KW-1133">Transmembrane helix</keyword>
<dbReference type="GO" id="GO:0004930">
    <property type="term" value="F:G protein-coupled receptor activity"/>
    <property type="evidence" value="ECO:0007669"/>
    <property type="project" value="UniProtKB-KW"/>
</dbReference>
<evidence type="ECO:0000256" key="9">
    <source>
        <dbReference type="SAM" id="Phobius"/>
    </source>
</evidence>
<name>A0A819DMW1_9BILA</name>
<evidence type="ECO:0000256" key="2">
    <source>
        <dbReference type="ARBA" id="ARBA00022475"/>
    </source>
</evidence>
<evidence type="ECO:0000313" key="12">
    <source>
        <dbReference type="EMBL" id="CAF3832507.1"/>
    </source>
</evidence>
<keyword evidence="2" id="KW-1003">Cell membrane</keyword>
<protein>
    <recommendedName>
        <fullName evidence="10">G-protein coupled receptors family 1 profile domain-containing protein</fullName>
    </recommendedName>
</protein>
<feature type="transmembrane region" description="Helical" evidence="9">
    <location>
        <begin position="207"/>
        <end position="228"/>
    </location>
</feature>
<accession>A0A819DMW1</accession>
<keyword evidence="6 9" id="KW-0472">Membrane</keyword>
<organism evidence="12 13">
    <name type="scientific">Rotaria sordida</name>
    <dbReference type="NCBI Taxonomy" id="392033"/>
    <lineage>
        <taxon>Eukaryota</taxon>
        <taxon>Metazoa</taxon>
        <taxon>Spiralia</taxon>
        <taxon>Gnathifera</taxon>
        <taxon>Rotifera</taxon>
        <taxon>Eurotatoria</taxon>
        <taxon>Bdelloidea</taxon>
        <taxon>Philodinida</taxon>
        <taxon>Philodinidae</taxon>
        <taxon>Rotaria</taxon>
    </lineage>
</organism>
<gene>
    <name evidence="12" type="ORF">OTI717_LOCUS20078</name>
    <name evidence="11" type="ORF">RFH988_LOCUS33068</name>
</gene>
<dbReference type="Gene3D" id="1.20.1070.10">
    <property type="entry name" value="Rhodopsin 7-helix transmembrane proteins"/>
    <property type="match status" value="1"/>
</dbReference>
<evidence type="ECO:0000313" key="11">
    <source>
        <dbReference type="EMBL" id="CAF1365727.1"/>
    </source>
</evidence>
<evidence type="ECO:0000313" key="13">
    <source>
        <dbReference type="Proteomes" id="UP000663823"/>
    </source>
</evidence>
<dbReference type="PROSITE" id="PS50262">
    <property type="entry name" value="G_PROTEIN_RECEP_F1_2"/>
    <property type="match status" value="1"/>
</dbReference>
<evidence type="ECO:0000256" key="3">
    <source>
        <dbReference type="ARBA" id="ARBA00022692"/>
    </source>
</evidence>
<dbReference type="PANTHER" id="PTHR24228:SF59">
    <property type="entry name" value="NEUROPEPTIDE RECEPTOR 15"/>
    <property type="match status" value="1"/>
</dbReference>
<dbReference type="OrthoDB" id="6376512at2759"/>
<dbReference type="Proteomes" id="UP000663823">
    <property type="component" value="Unassembled WGS sequence"/>
</dbReference>
<dbReference type="AlphaFoldDB" id="A0A819DMW1"/>
<feature type="transmembrane region" description="Helical" evidence="9">
    <location>
        <begin position="84"/>
        <end position="105"/>
    </location>
</feature>
<comment type="caution">
    <text evidence="12">The sequence shown here is derived from an EMBL/GenBank/DDBJ whole genome shotgun (WGS) entry which is preliminary data.</text>
</comment>
<keyword evidence="8" id="KW-0807">Transducer</keyword>
<dbReference type="EMBL" id="CAJOAX010003024">
    <property type="protein sequence ID" value="CAF3832507.1"/>
    <property type="molecule type" value="Genomic_DNA"/>
</dbReference>
<comment type="subcellular location">
    <subcellularLocation>
        <location evidence="1">Cell membrane</location>
        <topology evidence="1">Multi-pass membrane protein</topology>
    </subcellularLocation>
</comment>
<dbReference type="EMBL" id="CAJNOO010004040">
    <property type="protein sequence ID" value="CAF1365727.1"/>
    <property type="molecule type" value="Genomic_DNA"/>
</dbReference>
<dbReference type="Proteomes" id="UP000663882">
    <property type="component" value="Unassembled WGS sequence"/>
</dbReference>
<proteinExistence type="predicted"/>
<evidence type="ECO:0000259" key="10">
    <source>
        <dbReference type="PROSITE" id="PS50262"/>
    </source>
</evidence>
<keyword evidence="7" id="KW-0675">Receptor</keyword>
<dbReference type="SUPFAM" id="SSF81321">
    <property type="entry name" value="Family A G protein-coupled receptor-like"/>
    <property type="match status" value="1"/>
</dbReference>
<feature type="domain" description="G-protein coupled receptors family 1 profile" evidence="10">
    <location>
        <begin position="1"/>
        <end position="236"/>
    </location>
</feature>
<dbReference type="GO" id="GO:0005886">
    <property type="term" value="C:plasma membrane"/>
    <property type="evidence" value="ECO:0007669"/>
    <property type="project" value="UniProtKB-SubCell"/>
</dbReference>
<keyword evidence="3 9" id="KW-0812">Transmembrane</keyword>
<feature type="transmembrane region" description="Helical" evidence="9">
    <location>
        <begin position="6"/>
        <end position="26"/>
    </location>
</feature>
<feature type="transmembrane region" description="Helical" evidence="9">
    <location>
        <begin position="178"/>
        <end position="201"/>
    </location>
</feature>
<evidence type="ECO:0000256" key="4">
    <source>
        <dbReference type="ARBA" id="ARBA00022989"/>
    </source>
</evidence>
<sequence length="265" mass="30342">MLLIVNACLGELICACILLSMATFVLQNDIKQIIYEYLLCVFRDYLLSSVTIVQNYSYALQAIYRYVTVVYPTHLFWQSFRFQIILIIIIWIFGLTIFLSVILIGQIPYNAINYICHPPLGVSFGIIYVAIILYIIPNMFINIVYSKLVRYVREINKRVRSTNVISRAERELKMVKNIITITSILRVLGLPFARLILMSFFTTPPKYHFRIAFIGVDISTTAVIIAAFKTTDPIRIAATQKLAALHGATIPKMIGNLWVLNLFCK</sequence>
<reference evidence="12" key="1">
    <citation type="submission" date="2021-02" db="EMBL/GenBank/DDBJ databases">
        <authorList>
            <person name="Nowell W R."/>
        </authorList>
    </citation>
    <scope>NUCLEOTIDE SEQUENCE</scope>
</reference>
<evidence type="ECO:0000256" key="1">
    <source>
        <dbReference type="ARBA" id="ARBA00004651"/>
    </source>
</evidence>
<evidence type="ECO:0000256" key="7">
    <source>
        <dbReference type="ARBA" id="ARBA00023170"/>
    </source>
</evidence>
<dbReference type="InterPro" id="IPR017452">
    <property type="entry name" value="GPCR_Rhodpsn_7TM"/>
</dbReference>
<feature type="transmembrane region" description="Helical" evidence="9">
    <location>
        <begin position="125"/>
        <end position="145"/>
    </location>
</feature>
<dbReference type="PANTHER" id="PTHR24228">
    <property type="entry name" value="B2 BRADYKININ RECEPTOR/ANGIOTENSIN II RECEPTOR"/>
    <property type="match status" value="1"/>
</dbReference>
<dbReference type="CDD" id="cd00637">
    <property type="entry name" value="7tm_classA_rhodopsin-like"/>
    <property type="match status" value="1"/>
</dbReference>
<keyword evidence="5" id="KW-0297">G-protein coupled receptor</keyword>